<dbReference type="SUPFAM" id="SSF50969">
    <property type="entry name" value="YVTN repeat-like/Quinoprotein amine dehydrogenase"/>
    <property type="match status" value="1"/>
</dbReference>
<dbReference type="SUPFAM" id="SSF46626">
    <property type="entry name" value="Cytochrome c"/>
    <property type="match status" value="1"/>
</dbReference>
<dbReference type="STRING" id="502025.Hoch_5572"/>
<dbReference type="AlphaFoldDB" id="D0LZS5"/>
<keyword evidence="3" id="KW-1185">Reference proteome</keyword>
<dbReference type="GO" id="GO:0009055">
    <property type="term" value="F:electron transfer activity"/>
    <property type="evidence" value="ECO:0007669"/>
    <property type="project" value="InterPro"/>
</dbReference>
<dbReference type="Proteomes" id="UP000001880">
    <property type="component" value="Chromosome"/>
</dbReference>
<evidence type="ECO:0000313" key="2">
    <source>
        <dbReference type="EMBL" id="ACY18054.1"/>
    </source>
</evidence>
<reference evidence="2 3" key="1">
    <citation type="journal article" date="2010" name="Stand. Genomic Sci.">
        <title>Complete genome sequence of Haliangium ochraceum type strain (SMP-2).</title>
        <authorList>
            <consortium name="US DOE Joint Genome Institute (JGI-PGF)"/>
            <person name="Ivanova N."/>
            <person name="Daum C."/>
            <person name="Lang E."/>
            <person name="Abt B."/>
            <person name="Kopitz M."/>
            <person name="Saunders E."/>
            <person name="Lapidus A."/>
            <person name="Lucas S."/>
            <person name="Glavina Del Rio T."/>
            <person name="Nolan M."/>
            <person name="Tice H."/>
            <person name="Copeland A."/>
            <person name="Cheng J.F."/>
            <person name="Chen F."/>
            <person name="Bruce D."/>
            <person name="Goodwin L."/>
            <person name="Pitluck S."/>
            <person name="Mavromatis K."/>
            <person name="Pati A."/>
            <person name="Mikhailova N."/>
            <person name="Chen A."/>
            <person name="Palaniappan K."/>
            <person name="Land M."/>
            <person name="Hauser L."/>
            <person name="Chang Y.J."/>
            <person name="Jeffries C.D."/>
            <person name="Detter J.C."/>
            <person name="Brettin T."/>
            <person name="Rohde M."/>
            <person name="Goker M."/>
            <person name="Bristow J."/>
            <person name="Markowitz V."/>
            <person name="Eisen J.A."/>
            <person name="Hugenholtz P."/>
            <person name="Kyrpides N.C."/>
            <person name="Klenk H.P."/>
        </authorList>
    </citation>
    <scope>NUCLEOTIDE SEQUENCE [LARGE SCALE GENOMIC DNA]</scope>
    <source>
        <strain evidence="3">DSM 14365 / CIP 107738 / JCM 11303 / AJ 13395 / SMP-2</strain>
    </source>
</reference>
<dbReference type="InterPro" id="IPR015943">
    <property type="entry name" value="WD40/YVTN_repeat-like_dom_sf"/>
</dbReference>
<dbReference type="eggNOG" id="COG3391">
    <property type="taxonomic scope" value="Bacteria"/>
</dbReference>
<dbReference type="InterPro" id="IPR011044">
    <property type="entry name" value="Quino_amine_DH_bsu"/>
</dbReference>
<feature type="signal peptide" evidence="1">
    <location>
        <begin position="1"/>
        <end position="17"/>
    </location>
</feature>
<proteinExistence type="predicted"/>
<evidence type="ECO:0008006" key="4">
    <source>
        <dbReference type="Google" id="ProtNLM"/>
    </source>
</evidence>
<dbReference type="eggNOG" id="COG1858">
    <property type="taxonomic scope" value="Bacteria"/>
</dbReference>
<dbReference type="PANTHER" id="PTHR47197">
    <property type="entry name" value="PROTEIN NIRF"/>
    <property type="match status" value="1"/>
</dbReference>
<dbReference type="SUPFAM" id="SSF75011">
    <property type="entry name" value="3-carboxy-cis,cis-mucoante lactonizing enzyme"/>
    <property type="match status" value="1"/>
</dbReference>
<accession>D0LZS5</accession>
<dbReference type="OrthoDB" id="5477293at2"/>
<protein>
    <recommendedName>
        <fullName evidence="4">40-residue YVTN family beta-propeller repeat protein</fullName>
    </recommendedName>
</protein>
<dbReference type="RefSeq" id="WP_012830646.1">
    <property type="nucleotide sequence ID" value="NC_013440.1"/>
</dbReference>
<gene>
    <name evidence="2" type="ordered locus">Hoch_5572</name>
</gene>
<dbReference type="InterPro" id="IPR051200">
    <property type="entry name" value="Host-pathogen_enzymatic-act"/>
</dbReference>
<feature type="chain" id="PRO_5003011822" description="40-residue YVTN family beta-propeller repeat protein" evidence="1">
    <location>
        <begin position="18"/>
        <end position="965"/>
    </location>
</feature>
<evidence type="ECO:0000256" key="1">
    <source>
        <dbReference type="SAM" id="SignalP"/>
    </source>
</evidence>
<dbReference type="PROSITE" id="PS51257">
    <property type="entry name" value="PROKAR_LIPOPROTEIN"/>
    <property type="match status" value="1"/>
</dbReference>
<sequence>MKTKNVCVLLPALCWLAGCVPSSEPVEVDTTQQALHGYDDSFTLFESGQVRPLAISPSNEYLYVTNTPDNRLEIFRIQDDPSAALQHVASVQVGLEPIAVAARNGDEVWVVNHLSDSVSVVDVSSPHKSRVVRTLLVGDEPRDIVFAGPGGARAFITTAHRGQNSPIDPQLSTAGVGRADVWVFDALQLGAALGGTPLSIITLFADTPRALAVSNDGTRVYAAGFMTGNKTTVMHDLLITNGGPAAPDGRGLPAPTTNVQGIHGPEVGLIVKYDGTAWVDELGRNWDDQVKLDLPDEDVFVIDAMAQPPTQVAGSAGVFTGVGTVLYNMAVNPVSGKVYVSNTEAFNEVRFSGPGDFADSTVQGHVHENRITVLDGSAVLPRRLNKHVDFSTCCAPLPNSESERSLALPVEMAVSADGATLYVAAMGSSKVGVFDTAELEADTFVPDASDHIELSGGGPTGLVLDSQRGRLYALTRFDNGLSIIDTASQSEIDHMSMFNPEPESVVVGRPLLYDARSTSGNGTTACGSCHVFGDVDHLAWDLGDPDATVQARPQETVTPPFADIPDDNFHPLKGPMTTQSLRGLANHGPMHWRGDRTAFDQAPSNAQPDTGLFDENAAFLEFNEAFVGLNGRHEEISPAEMQMFSDFVLQITYPPNPIRNLDNSLTPAQQRGKDHFENALITDVNGILLRCIDCHATDADANAEFGVAKPGFFGTDGLGLVEGDDFLTLPQGNDLQHLKVPHLRNLYQKVGMFGTGFLNNTVPHQDDSERGPQIRGFGYLHDGSTGSVFRFMQIIAFSDAVGPEGFPFGPEGDPLRRDVEDFTLAFDSNLKPIVGQQVTLSGVATPAVDARIDLLMERASASGVSPGAHAPECELVVTERWGALEIGYLYLEEYGVFVRSRNGALPVTPLGMRFRALFTPQTYTCVPLGSGRRVALDADLDGCYNVTERLSGHDPRDPNSVPFGC</sequence>
<organism evidence="2 3">
    <name type="scientific">Haliangium ochraceum (strain DSM 14365 / JCM 11303 / SMP-2)</name>
    <dbReference type="NCBI Taxonomy" id="502025"/>
    <lineage>
        <taxon>Bacteria</taxon>
        <taxon>Pseudomonadati</taxon>
        <taxon>Myxococcota</taxon>
        <taxon>Polyangia</taxon>
        <taxon>Haliangiales</taxon>
        <taxon>Kofleriaceae</taxon>
        <taxon>Haliangium</taxon>
    </lineage>
</organism>
<dbReference type="HOGENOM" id="CLU_312808_0_0_7"/>
<dbReference type="Gene3D" id="2.130.10.10">
    <property type="entry name" value="YVTN repeat-like/Quinoprotein amine dehydrogenase"/>
    <property type="match status" value="2"/>
</dbReference>
<keyword evidence="1" id="KW-0732">Signal</keyword>
<dbReference type="KEGG" id="hoh:Hoch_5572"/>
<dbReference type="GO" id="GO:0020037">
    <property type="term" value="F:heme binding"/>
    <property type="evidence" value="ECO:0007669"/>
    <property type="project" value="InterPro"/>
</dbReference>
<dbReference type="Gene3D" id="1.10.760.10">
    <property type="entry name" value="Cytochrome c-like domain"/>
    <property type="match status" value="1"/>
</dbReference>
<dbReference type="PANTHER" id="PTHR47197:SF3">
    <property type="entry name" value="DIHYDRO-HEME D1 DEHYDROGENASE"/>
    <property type="match status" value="1"/>
</dbReference>
<dbReference type="InterPro" id="IPR036909">
    <property type="entry name" value="Cyt_c-like_dom_sf"/>
</dbReference>
<evidence type="ECO:0000313" key="3">
    <source>
        <dbReference type="Proteomes" id="UP000001880"/>
    </source>
</evidence>
<name>D0LZS5_HALO1</name>
<dbReference type="EMBL" id="CP001804">
    <property type="protein sequence ID" value="ACY18054.1"/>
    <property type="molecule type" value="Genomic_DNA"/>
</dbReference>